<name>A0AAJ7VYF4_CEPCN</name>
<feature type="repeat" description="WD" evidence="3">
    <location>
        <begin position="261"/>
        <end position="300"/>
    </location>
</feature>
<gene>
    <name evidence="6 7" type="primary">LOC107264790</name>
</gene>
<dbReference type="Gene3D" id="2.130.10.10">
    <property type="entry name" value="YVTN repeat-like/Quinoprotein amine dehydrogenase"/>
    <property type="match status" value="1"/>
</dbReference>
<accession>A0AAJ7VYF4</accession>
<dbReference type="InterPro" id="IPR036047">
    <property type="entry name" value="F-box-like_dom_sf"/>
</dbReference>
<dbReference type="InterPro" id="IPR001810">
    <property type="entry name" value="F-box_dom"/>
</dbReference>
<dbReference type="PRINTS" id="PR00320">
    <property type="entry name" value="GPROTEINBRPT"/>
</dbReference>
<evidence type="ECO:0000256" key="2">
    <source>
        <dbReference type="ARBA" id="ARBA00022737"/>
    </source>
</evidence>
<sequence>MDKEKSSSPTQHDDNQNDSTSHISLLDLPIEILLHICSFLDASTLVHGLGLVCKHFHQILLDDSLWKVRISQIWPNTGFPVLPPASCICLPAEDDELFWKLSCVAIERQTLLWRNSVERDSMENVFLDNVHYGTIDGVLLMRDGTVCISGARDRSLVYWTLPTEENKFVKSMAVELAHEGWIWDLTAIDNTVYSCSWDRTVKAWELTNTGLTHLTTYEMIVSGALLCVTSCSDLPIFATGSFSKTVLVFDPRKGYSPIARYQPHNRAVIRLSMNSDYILSASEDKSVSIWDQRAGRIMKTVMISKESFPMSVSMNKGIVYVGDSGAKLHVLNPKKDFELKKCYTTKHEKAITGLHVAPGCLITGSLDKTVIIWSPTDPPQHVETLTSPYGEVPSVNRLYERSSRGLGYGWNKNLETEDRYLCFVTAT</sequence>
<evidence type="ECO:0000313" key="6">
    <source>
        <dbReference type="RefSeq" id="XP_024937716.1"/>
    </source>
</evidence>
<protein>
    <submittedName>
        <fullName evidence="6 7">F-box/WD repeat-containing protein 9 isoform X1</fullName>
    </submittedName>
</protein>
<dbReference type="PROSITE" id="PS50082">
    <property type="entry name" value="WD_REPEATS_2"/>
    <property type="match status" value="2"/>
</dbReference>
<reference evidence="6 7" key="1">
    <citation type="submission" date="2025-04" db="UniProtKB">
        <authorList>
            <consortium name="RefSeq"/>
        </authorList>
    </citation>
    <scope>IDENTIFICATION</scope>
</reference>
<dbReference type="KEGG" id="ccin:107264790"/>
<dbReference type="Pfam" id="PF12937">
    <property type="entry name" value="F-box-like"/>
    <property type="match status" value="1"/>
</dbReference>
<keyword evidence="1 3" id="KW-0853">WD repeat</keyword>
<dbReference type="SMART" id="SM00256">
    <property type="entry name" value="FBOX"/>
    <property type="match status" value="1"/>
</dbReference>
<dbReference type="SUPFAM" id="SSF81383">
    <property type="entry name" value="F-box domain"/>
    <property type="match status" value="1"/>
</dbReference>
<dbReference type="PANTHER" id="PTHR19855:SF34">
    <property type="entry name" value="F-BOX_WD REPEAT-CONTAINING PROTEIN 9"/>
    <property type="match status" value="1"/>
</dbReference>
<dbReference type="InterPro" id="IPR001680">
    <property type="entry name" value="WD40_rpt"/>
</dbReference>
<dbReference type="Proteomes" id="UP000694920">
    <property type="component" value="Unplaced"/>
</dbReference>
<dbReference type="PROSITE" id="PS50181">
    <property type="entry name" value="FBOX"/>
    <property type="match status" value="1"/>
</dbReference>
<dbReference type="RefSeq" id="XP_024937716.1">
    <property type="nucleotide sequence ID" value="XM_025081948.1"/>
</dbReference>
<dbReference type="Gene3D" id="1.20.1280.50">
    <property type="match status" value="1"/>
</dbReference>
<evidence type="ECO:0000256" key="3">
    <source>
        <dbReference type="PROSITE-ProRule" id="PRU00221"/>
    </source>
</evidence>
<evidence type="ECO:0000256" key="1">
    <source>
        <dbReference type="ARBA" id="ARBA00022574"/>
    </source>
</evidence>
<dbReference type="InterPro" id="IPR015943">
    <property type="entry name" value="WD40/YVTN_repeat-like_dom_sf"/>
</dbReference>
<dbReference type="InterPro" id="IPR020472">
    <property type="entry name" value="WD40_PAC1"/>
</dbReference>
<dbReference type="PANTHER" id="PTHR19855">
    <property type="entry name" value="WD40 REPEAT PROTEIN 12, 37"/>
    <property type="match status" value="1"/>
</dbReference>
<organism evidence="5 6">
    <name type="scientific">Cephus cinctus</name>
    <name type="common">Wheat stem sawfly</name>
    <dbReference type="NCBI Taxonomy" id="211228"/>
    <lineage>
        <taxon>Eukaryota</taxon>
        <taxon>Metazoa</taxon>
        <taxon>Ecdysozoa</taxon>
        <taxon>Arthropoda</taxon>
        <taxon>Hexapoda</taxon>
        <taxon>Insecta</taxon>
        <taxon>Pterygota</taxon>
        <taxon>Neoptera</taxon>
        <taxon>Endopterygota</taxon>
        <taxon>Hymenoptera</taxon>
        <taxon>Cephoidea</taxon>
        <taxon>Cephidae</taxon>
        <taxon>Cephus</taxon>
    </lineage>
</organism>
<dbReference type="Pfam" id="PF00400">
    <property type="entry name" value="WD40"/>
    <property type="match status" value="3"/>
</dbReference>
<keyword evidence="5" id="KW-1185">Reference proteome</keyword>
<dbReference type="AlphaFoldDB" id="A0AAJ7VYF4"/>
<evidence type="ECO:0000313" key="7">
    <source>
        <dbReference type="RefSeq" id="XP_024937717.1"/>
    </source>
</evidence>
<feature type="domain" description="F-box" evidence="4">
    <location>
        <begin position="22"/>
        <end position="69"/>
    </location>
</feature>
<dbReference type="RefSeq" id="XP_024937717.1">
    <property type="nucleotide sequence ID" value="XM_025081949.1"/>
</dbReference>
<dbReference type="SMART" id="SM00320">
    <property type="entry name" value="WD40"/>
    <property type="match status" value="5"/>
</dbReference>
<proteinExistence type="predicted"/>
<keyword evidence="2" id="KW-0677">Repeat</keyword>
<dbReference type="SUPFAM" id="SSF50978">
    <property type="entry name" value="WD40 repeat-like"/>
    <property type="match status" value="1"/>
</dbReference>
<dbReference type="InterPro" id="IPR036322">
    <property type="entry name" value="WD40_repeat_dom_sf"/>
</dbReference>
<evidence type="ECO:0000313" key="5">
    <source>
        <dbReference type="Proteomes" id="UP000694920"/>
    </source>
</evidence>
<dbReference type="GeneID" id="107264790"/>
<evidence type="ECO:0000259" key="4">
    <source>
        <dbReference type="PROSITE" id="PS50181"/>
    </source>
</evidence>
<dbReference type="PROSITE" id="PS50294">
    <property type="entry name" value="WD_REPEATS_REGION"/>
    <property type="match status" value="1"/>
</dbReference>
<feature type="repeat" description="WD" evidence="3">
    <location>
        <begin position="344"/>
        <end position="374"/>
    </location>
</feature>